<proteinExistence type="predicted"/>
<name>A0A0F8V3E6_9EURO</name>
<dbReference type="Pfam" id="PF25009">
    <property type="entry name" value="DUF7785"/>
    <property type="match status" value="1"/>
</dbReference>
<dbReference type="Pfam" id="PF25289">
    <property type="entry name" value="DUF7877"/>
    <property type="match status" value="1"/>
</dbReference>
<feature type="region of interest" description="Disordered" evidence="1">
    <location>
        <begin position="179"/>
        <end position="200"/>
    </location>
</feature>
<dbReference type="Proteomes" id="UP000034291">
    <property type="component" value="Unassembled WGS sequence"/>
</dbReference>
<evidence type="ECO:0000259" key="3">
    <source>
        <dbReference type="Pfam" id="PF25289"/>
    </source>
</evidence>
<feature type="region of interest" description="Disordered" evidence="1">
    <location>
        <begin position="1"/>
        <end position="58"/>
    </location>
</feature>
<protein>
    <submittedName>
        <fullName evidence="4">Uncharacterized protein</fullName>
    </submittedName>
</protein>
<evidence type="ECO:0000256" key="1">
    <source>
        <dbReference type="SAM" id="MobiDB-lite"/>
    </source>
</evidence>
<feature type="compositionally biased region" description="Polar residues" evidence="1">
    <location>
        <begin position="699"/>
        <end position="710"/>
    </location>
</feature>
<dbReference type="EMBL" id="JZBS01000478">
    <property type="protein sequence ID" value="KKK26283.1"/>
    <property type="molecule type" value="Genomic_DNA"/>
</dbReference>
<feature type="domain" description="DUF7877" evidence="3">
    <location>
        <begin position="61"/>
        <end position="171"/>
    </location>
</feature>
<reference evidence="4 5" key="1">
    <citation type="submission" date="2015-02" db="EMBL/GenBank/DDBJ databases">
        <title>Draft Genome Sequences of Two Closely-Related Aflatoxigenic Aspergillus Species Obtained from the Cote d'Ivoire.</title>
        <authorList>
            <person name="Moore G.G."/>
            <person name="Beltz S.B."/>
            <person name="Mack B.M."/>
        </authorList>
    </citation>
    <scope>NUCLEOTIDE SEQUENCE [LARGE SCALE GENOMIC DNA]</scope>
    <source>
        <strain evidence="4 5">SRRC1468</strain>
    </source>
</reference>
<feature type="region of interest" description="Disordered" evidence="1">
    <location>
        <begin position="84"/>
        <end position="108"/>
    </location>
</feature>
<feature type="region of interest" description="Disordered" evidence="1">
    <location>
        <begin position="515"/>
        <end position="540"/>
    </location>
</feature>
<evidence type="ECO:0000313" key="5">
    <source>
        <dbReference type="Proteomes" id="UP000034291"/>
    </source>
</evidence>
<feature type="region of interest" description="Disordered" evidence="1">
    <location>
        <begin position="646"/>
        <end position="809"/>
    </location>
</feature>
<organism evidence="4 5">
    <name type="scientific">Aspergillus rambellii</name>
    <dbReference type="NCBI Taxonomy" id="308745"/>
    <lineage>
        <taxon>Eukaryota</taxon>
        <taxon>Fungi</taxon>
        <taxon>Dikarya</taxon>
        <taxon>Ascomycota</taxon>
        <taxon>Pezizomycotina</taxon>
        <taxon>Eurotiomycetes</taxon>
        <taxon>Eurotiomycetidae</taxon>
        <taxon>Eurotiales</taxon>
        <taxon>Aspergillaceae</taxon>
        <taxon>Aspergillus</taxon>
        <taxon>Aspergillus subgen. Nidulantes</taxon>
    </lineage>
</organism>
<feature type="domain" description="DUF7785" evidence="2">
    <location>
        <begin position="488"/>
        <end position="584"/>
    </location>
</feature>
<evidence type="ECO:0000259" key="2">
    <source>
        <dbReference type="Pfam" id="PF25009"/>
    </source>
</evidence>
<dbReference type="AlphaFoldDB" id="A0A0F8V3E6"/>
<dbReference type="InterPro" id="IPR056687">
    <property type="entry name" value="DUF7785"/>
</dbReference>
<feature type="compositionally biased region" description="Pro residues" evidence="1">
    <location>
        <begin position="727"/>
        <end position="746"/>
    </location>
</feature>
<feature type="compositionally biased region" description="Low complexity" evidence="1">
    <location>
        <begin position="747"/>
        <end position="758"/>
    </location>
</feature>
<feature type="region of interest" description="Disordered" evidence="1">
    <location>
        <begin position="837"/>
        <end position="878"/>
    </location>
</feature>
<feature type="compositionally biased region" description="Polar residues" evidence="1">
    <location>
        <begin position="862"/>
        <end position="878"/>
    </location>
</feature>
<accession>A0A0F8V3E6</accession>
<feature type="compositionally biased region" description="Low complexity" evidence="1">
    <location>
        <begin position="838"/>
        <end position="850"/>
    </location>
</feature>
<dbReference type="STRING" id="308745.A0A0F8V3E6"/>
<feature type="compositionally biased region" description="Low complexity" evidence="1">
    <location>
        <begin position="528"/>
        <end position="538"/>
    </location>
</feature>
<evidence type="ECO:0000313" key="4">
    <source>
        <dbReference type="EMBL" id="KKK26283.1"/>
    </source>
</evidence>
<keyword evidence="5" id="KW-1185">Reference proteome</keyword>
<sequence length="878" mass="95645">MSADEGGPASMPATNGERYTATPDPSVLATPGKRKRVSSHDDKLSQDTNTATPQVEEKVKLQETLRNLVEILSKNDTELHLLSCPLPSSPVKPRSKRAKVSGDKDEGASIQARVASDRYSTLSEFLGDIEKASTAVIERNKAQASGTHTDSTPVTETVNRIAAFKKLLNSLVRQAYVSPSNVKAETSEDDTETSSKPASTVEVRNDGLVLTLFGNPANPKQLYSSLQKSVKVPLSSDDPGARKYVEVQTPLREVGLPNGITTTKVVPYEDEKKPKEPKRTFGEVFTPRATLPQLEPPRRPRSSSRAAQVSWIDPFEVVTNYKAFLGDRNNYAFAQLPSGNWLQYGGVSSSPSYWGRRQKQHSSQQPADEKLLEDPILWTDEDSAVLQGVYSSFAPSFDSSGAVVQADSKNLVWWSKRGEKRLNTLLSISDQEISEEAQIVKPGSIGDLDESTLEEMVKSFNPEDFVDASIPTKTAKKDQEEQADETSQETNELLADISDLLETLSSYQKIRNLELSSPGNRSAEPKDSQPSQAPSDQPSEAEIAVYDTLKSSLSLMVSKLPPFAVAKLNGDQLAELNISQRILIETPDYHGSMEKDDYSIQQERAAAAAATPVANRTSTPSRPGNYQAQYNQRAYNANVRIQSQGNFQAPQPQPQPYYQSRQPSTSGPYTPGNPQPYAGARPPTTPSQRPGYFPGYAQPTPQYNQGNPVPQFQRPGPNGYNPYTAQPGPPPAQASPQPYTPRPGQPAPYNAAAPYGPGRSTSPQKQPAYVTSRPSSYMTPGSNPQQRFMQPAQAHQQPPTYANYPPNQAANTYSNSAAAMTYARSAAEQAVLMDRNKAQLAAATQSSSSTPQPPIDLRSSQDRSVTPGNKQNGTPLPT</sequence>
<feature type="region of interest" description="Disordered" evidence="1">
    <location>
        <begin position="464"/>
        <end position="490"/>
    </location>
</feature>
<dbReference type="InterPro" id="IPR057199">
    <property type="entry name" value="DUF7877"/>
</dbReference>
<gene>
    <name evidence="4" type="ORF">ARAM_003045</name>
</gene>
<feature type="compositionally biased region" description="Polar residues" evidence="1">
    <location>
        <begin position="772"/>
        <end position="809"/>
    </location>
</feature>
<comment type="caution">
    <text evidence="4">The sequence shown here is derived from an EMBL/GenBank/DDBJ whole genome shotgun (WGS) entry which is preliminary data.</text>
</comment>
<dbReference type="OrthoDB" id="5354458at2759"/>